<evidence type="ECO:0000313" key="1">
    <source>
        <dbReference type="EMBL" id="CDV96365.1"/>
    </source>
</evidence>
<gene>
    <name evidence="1" type="ORF">DPCES_5367</name>
</gene>
<protein>
    <recommendedName>
        <fullName evidence="2">HNH endonuclease</fullName>
    </recommendedName>
</protein>
<dbReference type="AlphaFoldDB" id="A0A098AU91"/>
<proteinExistence type="predicted"/>
<dbReference type="EMBL" id="LK996018">
    <property type="protein sequence ID" value="CDV96365.1"/>
    <property type="molecule type" value="Genomic_DNA"/>
</dbReference>
<evidence type="ECO:0008006" key="2">
    <source>
        <dbReference type="Google" id="ProtNLM"/>
    </source>
</evidence>
<name>A0A098AU91_DESHA</name>
<dbReference type="PATRIC" id="fig|49338.4.peg.5777"/>
<organism evidence="1">
    <name type="scientific">Desulfitobacterium hafniense</name>
    <name type="common">Desulfitobacterium frappieri</name>
    <dbReference type="NCBI Taxonomy" id="49338"/>
    <lineage>
        <taxon>Bacteria</taxon>
        <taxon>Bacillati</taxon>
        <taxon>Bacillota</taxon>
        <taxon>Clostridia</taxon>
        <taxon>Eubacteriales</taxon>
        <taxon>Desulfitobacteriaceae</taxon>
        <taxon>Desulfitobacterium</taxon>
    </lineage>
</organism>
<reference evidence="1" key="1">
    <citation type="submission" date="2014-07" db="EMBL/GenBank/DDBJ databases">
        <authorList>
            <person name="Hornung V.Bastian."/>
        </authorList>
    </citation>
    <scope>NUCLEOTIDE SEQUENCE</scope>
    <source>
        <strain evidence="1">PCE-S</strain>
    </source>
</reference>
<sequence>MSFYKTKKWGRKREKILRRDEYLCQESRRYGKSVPATTVHHIYPLEHYLELAFIDWNLLSLSDKQHNSMHDRDSHELTNLGKQWQERVRPQYEEWRKKNGSND</sequence>
<accession>A0A098AU91</accession>